<dbReference type="InterPro" id="IPR004358">
    <property type="entry name" value="Sig_transdc_His_kin-like_C"/>
</dbReference>
<dbReference type="Gene3D" id="1.10.287.130">
    <property type="match status" value="1"/>
</dbReference>
<dbReference type="OrthoDB" id="9764438at2"/>
<dbReference type="SUPFAM" id="SSF52172">
    <property type="entry name" value="CheY-like"/>
    <property type="match status" value="1"/>
</dbReference>
<feature type="domain" description="Response regulatory" evidence="9">
    <location>
        <begin position="413"/>
        <end position="529"/>
    </location>
</feature>
<accession>A0A178I0I2</accession>
<sequence>MPLHPEDPASALRLAMDHVPQGIAVFDAGLRLVTSNARYNGLLALPADLTRPGTALFDIALFSAERGDLGAGDAARLAIERINVLTSSVTTVTQRMGNAGQVLEFHSSRLPDGGLVISFSDVTARVRAEQQLEQVNQTLERRVEERTAALRQVNAELEVARAKADASNHDKTRFLAAASHDLLQPLNAARLYTSTLIERAKSTAFADLANSIEASLTAVEDIMSALLDISRIDSGALKPAPTPMQAQDLLRKTEVEFAPMARERSISLRMVPTGATVLADRALLGRIVQNLVSNAIKYTPVGGKVLVGLRKRGNRWRLDVVDTGIGFNKDQHKLVFAEFSRLERGARMAQGLGLGLSIVQRLVAALGLTLELDSREGHGSRFSIYLPALRNGRPASKAEPALPEPGFGTLSLRVLCVDNESAILEAMEGLLTHWGCDVRTALSLKQIDRERLLEGWYPDLVLMDYHLDQTSGLDAIEWLRHNLGGHLPAALVTADRSPAVRSLAEDRGIAVITKPVKPAALRATISGLANQSGRGTQRAG</sequence>
<evidence type="ECO:0000259" key="9">
    <source>
        <dbReference type="PROSITE" id="PS50110"/>
    </source>
</evidence>
<dbReference type="Gene3D" id="3.30.565.10">
    <property type="entry name" value="Histidine kinase-like ATPase, C-terminal domain"/>
    <property type="match status" value="1"/>
</dbReference>
<dbReference type="CDD" id="cd00156">
    <property type="entry name" value="REC"/>
    <property type="match status" value="1"/>
</dbReference>
<dbReference type="Pfam" id="PF00512">
    <property type="entry name" value="HisKA"/>
    <property type="match status" value="1"/>
</dbReference>
<dbReference type="PANTHER" id="PTHR43047:SF9">
    <property type="entry name" value="HISTIDINE KINASE"/>
    <property type="match status" value="1"/>
</dbReference>
<dbReference type="GO" id="GO:0009927">
    <property type="term" value="F:histidine phosphotransfer kinase activity"/>
    <property type="evidence" value="ECO:0007669"/>
    <property type="project" value="TreeGrafter"/>
</dbReference>
<protein>
    <recommendedName>
        <fullName evidence="2">histidine kinase</fullName>
        <ecNumber evidence="2">2.7.13.3</ecNumber>
    </recommendedName>
</protein>
<evidence type="ECO:0000256" key="1">
    <source>
        <dbReference type="ARBA" id="ARBA00000085"/>
    </source>
</evidence>
<dbReference type="InterPro" id="IPR036097">
    <property type="entry name" value="HisK_dim/P_sf"/>
</dbReference>
<comment type="catalytic activity">
    <reaction evidence="1">
        <text>ATP + protein L-histidine = ADP + protein N-phospho-L-histidine.</text>
        <dbReference type="EC" id="2.7.13.3"/>
    </reaction>
</comment>
<dbReference type="EMBL" id="LVVY01000072">
    <property type="protein sequence ID" value="OAM78240.1"/>
    <property type="molecule type" value="Genomic_DNA"/>
</dbReference>
<dbReference type="CDD" id="cd00082">
    <property type="entry name" value="HisKA"/>
    <property type="match status" value="1"/>
</dbReference>
<feature type="coiled-coil region" evidence="7">
    <location>
        <begin position="125"/>
        <end position="170"/>
    </location>
</feature>
<dbReference type="PROSITE" id="PS50110">
    <property type="entry name" value="RESPONSE_REGULATORY"/>
    <property type="match status" value="1"/>
</dbReference>
<evidence type="ECO:0000256" key="6">
    <source>
        <dbReference type="PROSITE-ProRule" id="PRU00169"/>
    </source>
</evidence>
<dbReference type="GO" id="GO:0000155">
    <property type="term" value="F:phosphorelay sensor kinase activity"/>
    <property type="evidence" value="ECO:0007669"/>
    <property type="project" value="InterPro"/>
</dbReference>
<keyword evidence="4" id="KW-0808">Transferase</keyword>
<gene>
    <name evidence="10" type="ORF">A3840_07005</name>
</gene>
<dbReference type="InterPro" id="IPR001789">
    <property type="entry name" value="Sig_transdc_resp-reg_receiver"/>
</dbReference>
<dbReference type="InterPro" id="IPR003661">
    <property type="entry name" value="HisK_dim/P_dom"/>
</dbReference>
<dbReference type="InterPro" id="IPR005467">
    <property type="entry name" value="His_kinase_dom"/>
</dbReference>
<dbReference type="Pfam" id="PF00072">
    <property type="entry name" value="Response_reg"/>
    <property type="match status" value="1"/>
</dbReference>
<comment type="caution">
    <text evidence="10">The sequence shown here is derived from an EMBL/GenBank/DDBJ whole genome shotgun (WGS) entry which is preliminary data.</text>
</comment>
<reference evidence="10 11" key="1">
    <citation type="submission" date="2016-03" db="EMBL/GenBank/DDBJ databases">
        <title>Genome sequencing of Devosia sp. S37.</title>
        <authorList>
            <person name="Mohd Nor M."/>
        </authorList>
    </citation>
    <scope>NUCLEOTIDE SEQUENCE [LARGE SCALE GENOMIC DNA]</scope>
    <source>
        <strain evidence="10 11">S37</strain>
    </source>
</reference>
<dbReference type="FunFam" id="1.10.287.130:FF:000063">
    <property type="entry name" value="Hybrid sensor histidine kinase/response regulator"/>
    <property type="match status" value="1"/>
</dbReference>
<dbReference type="Pfam" id="PF02518">
    <property type="entry name" value="HATPase_c"/>
    <property type="match status" value="1"/>
</dbReference>
<dbReference type="GO" id="GO:0005886">
    <property type="term" value="C:plasma membrane"/>
    <property type="evidence" value="ECO:0007669"/>
    <property type="project" value="TreeGrafter"/>
</dbReference>
<dbReference type="PROSITE" id="PS50109">
    <property type="entry name" value="HIS_KIN"/>
    <property type="match status" value="1"/>
</dbReference>
<dbReference type="EC" id="2.7.13.3" evidence="2"/>
<evidence type="ECO:0000313" key="10">
    <source>
        <dbReference type="EMBL" id="OAM78240.1"/>
    </source>
</evidence>
<evidence type="ECO:0000256" key="7">
    <source>
        <dbReference type="SAM" id="Coils"/>
    </source>
</evidence>
<dbReference type="Gene3D" id="3.30.450.20">
    <property type="entry name" value="PAS domain"/>
    <property type="match status" value="1"/>
</dbReference>
<dbReference type="Gene3D" id="3.40.50.2300">
    <property type="match status" value="1"/>
</dbReference>
<dbReference type="STRING" id="1770058.A3840_07005"/>
<proteinExistence type="predicted"/>
<evidence type="ECO:0000259" key="8">
    <source>
        <dbReference type="PROSITE" id="PS50109"/>
    </source>
</evidence>
<dbReference type="AlphaFoldDB" id="A0A178I0I2"/>
<dbReference type="InterPro" id="IPR036890">
    <property type="entry name" value="HATPase_C_sf"/>
</dbReference>
<dbReference type="PRINTS" id="PR00344">
    <property type="entry name" value="BCTRLSENSOR"/>
</dbReference>
<name>A0A178I0I2_9HYPH</name>
<keyword evidence="11" id="KW-1185">Reference proteome</keyword>
<dbReference type="SMART" id="SM00387">
    <property type="entry name" value="HATPase_c"/>
    <property type="match status" value="1"/>
</dbReference>
<dbReference type="SMART" id="SM00388">
    <property type="entry name" value="HisKA"/>
    <property type="match status" value="1"/>
</dbReference>
<keyword evidence="5" id="KW-0418">Kinase</keyword>
<evidence type="ECO:0000256" key="4">
    <source>
        <dbReference type="ARBA" id="ARBA00022679"/>
    </source>
</evidence>
<evidence type="ECO:0000256" key="5">
    <source>
        <dbReference type="ARBA" id="ARBA00022777"/>
    </source>
</evidence>
<dbReference type="FunFam" id="3.30.565.10:FF:000049">
    <property type="entry name" value="Two-component sensor histidine kinase"/>
    <property type="match status" value="1"/>
</dbReference>
<evidence type="ECO:0000313" key="11">
    <source>
        <dbReference type="Proteomes" id="UP000078389"/>
    </source>
</evidence>
<evidence type="ECO:0000256" key="2">
    <source>
        <dbReference type="ARBA" id="ARBA00012438"/>
    </source>
</evidence>
<dbReference type="SUPFAM" id="SSF55874">
    <property type="entry name" value="ATPase domain of HSP90 chaperone/DNA topoisomerase II/histidine kinase"/>
    <property type="match status" value="1"/>
</dbReference>
<feature type="modified residue" description="4-aspartylphosphate" evidence="6">
    <location>
        <position position="464"/>
    </location>
</feature>
<evidence type="ECO:0000256" key="3">
    <source>
        <dbReference type="ARBA" id="ARBA00022553"/>
    </source>
</evidence>
<dbReference type="RefSeq" id="WP_067453960.1">
    <property type="nucleotide sequence ID" value="NZ_LVVY01000072.1"/>
</dbReference>
<feature type="domain" description="Histidine kinase" evidence="8">
    <location>
        <begin position="177"/>
        <end position="390"/>
    </location>
</feature>
<dbReference type="InterPro" id="IPR003594">
    <property type="entry name" value="HATPase_dom"/>
</dbReference>
<keyword evidence="3 6" id="KW-0597">Phosphoprotein</keyword>
<dbReference type="SUPFAM" id="SSF47384">
    <property type="entry name" value="Homodimeric domain of signal transducing histidine kinase"/>
    <property type="match status" value="1"/>
</dbReference>
<keyword evidence="7" id="KW-0175">Coiled coil</keyword>
<dbReference type="InterPro" id="IPR011006">
    <property type="entry name" value="CheY-like_superfamily"/>
</dbReference>
<dbReference type="Pfam" id="PF12860">
    <property type="entry name" value="PAS_7"/>
    <property type="match status" value="1"/>
</dbReference>
<dbReference type="Proteomes" id="UP000078389">
    <property type="component" value="Unassembled WGS sequence"/>
</dbReference>
<organism evidence="10 11">
    <name type="scientific">Devosia elaeis</name>
    <dbReference type="NCBI Taxonomy" id="1770058"/>
    <lineage>
        <taxon>Bacteria</taxon>
        <taxon>Pseudomonadati</taxon>
        <taxon>Pseudomonadota</taxon>
        <taxon>Alphaproteobacteria</taxon>
        <taxon>Hyphomicrobiales</taxon>
        <taxon>Devosiaceae</taxon>
        <taxon>Devosia</taxon>
    </lineage>
</organism>
<dbReference type="PANTHER" id="PTHR43047">
    <property type="entry name" value="TWO-COMPONENT HISTIDINE PROTEIN KINASE"/>
    <property type="match status" value="1"/>
</dbReference>
<dbReference type="SMART" id="SM00448">
    <property type="entry name" value="REC"/>
    <property type="match status" value="1"/>
</dbReference>